<feature type="domain" description="HTH arsR-type" evidence="1">
    <location>
        <begin position="12"/>
        <end position="106"/>
    </location>
</feature>
<dbReference type="KEGG" id="vab:WPS_34460"/>
<dbReference type="GO" id="GO:0003700">
    <property type="term" value="F:DNA-binding transcription factor activity"/>
    <property type="evidence" value="ECO:0007669"/>
    <property type="project" value="InterPro"/>
</dbReference>
<evidence type="ECO:0000259" key="1">
    <source>
        <dbReference type="PROSITE" id="PS50987"/>
    </source>
</evidence>
<dbReference type="RefSeq" id="WP_317995716.1">
    <property type="nucleotide sequence ID" value="NZ_AP025523.1"/>
</dbReference>
<keyword evidence="3" id="KW-1185">Reference proteome</keyword>
<dbReference type="InterPro" id="IPR001845">
    <property type="entry name" value="HTH_ArsR_DNA-bd_dom"/>
</dbReference>
<dbReference type="CDD" id="cd00090">
    <property type="entry name" value="HTH_ARSR"/>
    <property type="match status" value="1"/>
</dbReference>
<dbReference type="PROSITE" id="PS50987">
    <property type="entry name" value="HTH_ARSR_2"/>
    <property type="match status" value="1"/>
</dbReference>
<dbReference type="Proteomes" id="UP001317532">
    <property type="component" value="Chromosome"/>
</dbReference>
<dbReference type="EMBL" id="AP025523">
    <property type="protein sequence ID" value="BDE08170.1"/>
    <property type="molecule type" value="Genomic_DNA"/>
</dbReference>
<dbReference type="PANTHER" id="PTHR38600">
    <property type="entry name" value="TRANSCRIPTIONAL REGULATORY PROTEIN"/>
    <property type="match status" value="1"/>
</dbReference>
<dbReference type="Gene3D" id="1.10.10.10">
    <property type="entry name" value="Winged helix-like DNA-binding domain superfamily/Winged helix DNA-binding domain"/>
    <property type="match status" value="1"/>
</dbReference>
<protein>
    <submittedName>
        <fullName evidence="2">Transcriptional regulator</fullName>
    </submittedName>
</protein>
<reference evidence="2 3" key="1">
    <citation type="journal article" date="2022" name="ISME Commun">
        <title>Vulcanimicrobium alpinus gen. nov. sp. nov., the first cultivated representative of the candidate phylum 'Eremiobacterota', is a metabolically versatile aerobic anoxygenic phototroph.</title>
        <authorList>
            <person name="Yabe S."/>
            <person name="Muto K."/>
            <person name="Abe K."/>
            <person name="Yokota A."/>
            <person name="Staudigel H."/>
            <person name="Tebo B.M."/>
        </authorList>
    </citation>
    <scope>NUCLEOTIDE SEQUENCE [LARGE SCALE GENOMIC DNA]</scope>
    <source>
        <strain evidence="2 3">WC8-2</strain>
    </source>
</reference>
<dbReference type="NCBIfam" id="NF033788">
    <property type="entry name" value="HTH_metalloreg"/>
    <property type="match status" value="1"/>
</dbReference>
<dbReference type="Pfam" id="PF01022">
    <property type="entry name" value="HTH_5"/>
    <property type="match status" value="1"/>
</dbReference>
<name>A0AAN1Y037_UNVUL</name>
<dbReference type="SUPFAM" id="SSF46785">
    <property type="entry name" value="Winged helix' DNA-binding domain"/>
    <property type="match status" value="1"/>
</dbReference>
<proteinExistence type="predicted"/>
<dbReference type="InterPro" id="IPR036388">
    <property type="entry name" value="WH-like_DNA-bd_sf"/>
</dbReference>
<evidence type="ECO:0000313" key="2">
    <source>
        <dbReference type="EMBL" id="BDE08170.1"/>
    </source>
</evidence>
<gene>
    <name evidence="2" type="ORF">WPS_34460</name>
</gene>
<sequence length="120" mass="13336">MPLASAGRRARAHRSRRHADDVVFKALADPTRREILGLLRGGQRSVGEIAGNFRISRPAVSKHLRMLRDAGLVHDRAEGTSTMCSLNPAPLRQVETWLSDYTAFWTHNLAALKAHVEKST</sequence>
<dbReference type="PANTHER" id="PTHR38600:SF2">
    <property type="entry name" value="SLL0088 PROTEIN"/>
    <property type="match status" value="1"/>
</dbReference>
<dbReference type="PRINTS" id="PR00778">
    <property type="entry name" value="HTHARSR"/>
</dbReference>
<dbReference type="AlphaFoldDB" id="A0AAN1Y037"/>
<evidence type="ECO:0000313" key="3">
    <source>
        <dbReference type="Proteomes" id="UP001317532"/>
    </source>
</evidence>
<organism evidence="2 3">
    <name type="scientific">Vulcanimicrobium alpinum</name>
    <dbReference type="NCBI Taxonomy" id="3016050"/>
    <lineage>
        <taxon>Bacteria</taxon>
        <taxon>Bacillati</taxon>
        <taxon>Vulcanimicrobiota</taxon>
        <taxon>Vulcanimicrobiia</taxon>
        <taxon>Vulcanimicrobiales</taxon>
        <taxon>Vulcanimicrobiaceae</taxon>
        <taxon>Vulcanimicrobium</taxon>
    </lineage>
</organism>
<accession>A0AAN1Y037</accession>
<dbReference type="SMART" id="SM00418">
    <property type="entry name" value="HTH_ARSR"/>
    <property type="match status" value="1"/>
</dbReference>
<dbReference type="InterPro" id="IPR011991">
    <property type="entry name" value="ArsR-like_HTH"/>
</dbReference>
<dbReference type="InterPro" id="IPR036390">
    <property type="entry name" value="WH_DNA-bd_sf"/>
</dbReference>